<evidence type="ECO:0000313" key="4">
    <source>
        <dbReference type="Proteomes" id="UP000198211"/>
    </source>
</evidence>
<feature type="compositionally biased region" description="Basic residues" evidence="1">
    <location>
        <begin position="121"/>
        <end position="130"/>
    </location>
</feature>
<dbReference type="GO" id="GO:0003676">
    <property type="term" value="F:nucleic acid binding"/>
    <property type="evidence" value="ECO:0007669"/>
    <property type="project" value="InterPro"/>
</dbReference>
<dbReference type="InterPro" id="IPR054722">
    <property type="entry name" value="PolX-like_BBD"/>
</dbReference>
<sequence length="317" mass="35170">MINEAWLENHHQTKIRSDVRAIEAWVALCNIIAPRSTTVGAADGQTLGCGHELVVRIQTLGEPVDEAVHAVRVRTDSVGRGEHENITQIEFKENVLKEHDSLHKKKPTEKAFRENGNPGRRLGKRSKGQKRNGSFKGKCFECDQIGRMKRDCPVKKSDAGGDAVVAVGEECLTGWLIDSGVTSHMAPFREDLFAFEGMVSSIEVTITDGNKLRVASGKRTVKLTGVNGKRIKMMKVLYIPGLDKSCCGKLGTRPDRGVPALLVRDLGNTSVIRTGTEVGKAYVLKCEQEEARFVEYTRVDAQWELWHARMGHPNKTR</sequence>
<dbReference type="OrthoDB" id="10682386at2759"/>
<proteinExistence type="predicted"/>
<accession>A0A225X414</accession>
<dbReference type="SUPFAM" id="SSF57756">
    <property type="entry name" value="Retrovirus zinc finger-like domains"/>
    <property type="match status" value="1"/>
</dbReference>
<dbReference type="GO" id="GO:0008270">
    <property type="term" value="F:zinc ion binding"/>
    <property type="evidence" value="ECO:0007669"/>
    <property type="project" value="InterPro"/>
</dbReference>
<protein>
    <submittedName>
        <fullName evidence="3">Integrase, catalytic core protein</fullName>
    </submittedName>
</protein>
<evidence type="ECO:0000256" key="1">
    <source>
        <dbReference type="SAM" id="MobiDB-lite"/>
    </source>
</evidence>
<reference evidence="4" key="1">
    <citation type="submission" date="2017-03" db="EMBL/GenBank/DDBJ databases">
        <title>Phytopthora megakarya and P. palmivora, two closely related causual agents of cacao black pod achieved similar genome size and gene model numbers by different mechanisms.</title>
        <authorList>
            <person name="Ali S."/>
            <person name="Shao J."/>
            <person name="Larry D.J."/>
            <person name="Kronmiller B."/>
            <person name="Shen D."/>
            <person name="Strem M.D."/>
            <person name="Melnick R.L."/>
            <person name="Guiltinan M.J."/>
            <person name="Tyler B.M."/>
            <person name="Meinhardt L.W."/>
            <person name="Bailey B.A."/>
        </authorList>
    </citation>
    <scope>NUCLEOTIDE SEQUENCE [LARGE SCALE GENOMIC DNA]</scope>
    <source>
        <strain evidence="4">zdho120</strain>
    </source>
</reference>
<gene>
    <name evidence="3" type="ORF">PHMEG_000551</name>
</gene>
<dbReference type="EMBL" id="NBNE01000014">
    <property type="protein sequence ID" value="OWZ24422.1"/>
    <property type="molecule type" value="Genomic_DNA"/>
</dbReference>
<evidence type="ECO:0000259" key="2">
    <source>
        <dbReference type="Pfam" id="PF22936"/>
    </source>
</evidence>
<evidence type="ECO:0000313" key="3">
    <source>
        <dbReference type="EMBL" id="OWZ24422.1"/>
    </source>
</evidence>
<feature type="region of interest" description="Disordered" evidence="1">
    <location>
        <begin position="100"/>
        <end position="133"/>
    </location>
</feature>
<name>A0A225X414_9STRA</name>
<feature type="domain" description="Retrovirus-related Pol polyprotein from transposon TNT 1-94-like beta-barrel" evidence="2">
    <location>
        <begin position="175"/>
        <end position="245"/>
    </location>
</feature>
<keyword evidence="4" id="KW-1185">Reference proteome</keyword>
<comment type="caution">
    <text evidence="3">The sequence shown here is derived from an EMBL/GenBank/DDBJ whole genome shotgun (WGS) entry which is preliminary data.</text>
</comment>
<dbReference type="InterPro" id="IPR036875">
    <property type="entry name" value="Znf_CCHC_sf"/>
</dbReference>
<dbReference type="AlphaFoldDB" id="A0A225X414"/>
<dbReference type="Proteomes" id="UP000198211">
    <property type="component" value="Unassembled WGS sequence"/>
</dbReference>
<dbReference type="Pfam" id="PF22936">
    <property type="entry name" value="Pol_BBD"/>
    <property type="match status" value="1"/>
</dbReference>
<organism evidence="3 4">
    <name type="scientific">Phytophthora megakarya</name>
    <dbReference type="NCBI Taxonomy" id="4795"/>
    <lineage>
        <taxon>Eukaryota</taxon>
        <taxon>Sar</taxon>
        <taxon>Stramenopiles</taxon>
        <taxon>Oomycota</taxon>
        <taxon>Peronosporomycetes</taxon>
        <taxon>Peronosporales</taxon>
        <taxon>Peronosporaceae</taxon>
        <taxon>Phytophthora</taxon>
    </lineage>
</organism>